<dbReference type="eggNOG" id="COG2911">
    <property type="taxonomic scope" value="Bacteria"/>
</dbReference>
<dbReference type="Proteomes" id="UP000017842">
    <property type="component" value="Unassembled WGS sequence"/>
</dbReference>
<proteinExistence type="predicted"/>
<comment type="caution">
    <text evidence="1">The sequence shown here is derived from an EMBL/GenBank/DDBJ whole genome shotgun (WGS) entry which is preliminary data.</text>
</comment>
<evidence type="ECO:0000313" key="2">
    <source>
        <dbReference type="Proteomes" id="UP000017842"/>
    </source>
</evidence>
<dbReference type="EMBL" id="AYLO01000085">
    <property type="protein sequence ID" value="ESS71807.1"/>
    <property type="molecule type" value="Genomic_DNA"/>
</dbReference>
<protein>
    <submittedName>
        <fullName evidence="1">Uncharacterized protein</fullName>
    </submittedName>
</protein>
<dbReference type="STRING" id="1116472.MGMO_88c00180"/>
<accession>V5BZY5</accession>
<gene>
    <name evidence="1" type="ORF">MGMO_88c00180</name>
</gene>
<sequence length="676" mass="74454">MPIAAVDTGVLDVGAIAGEGWKLEGVNVAVIGLNQKKPQFLLSATKLTLPKPFNDFTLANIYCNDFTWNHDEVDCKQGRASVRSVYWQSPATNFSFRLGPKLNRLKLEDARLAGSRLSLYVETDAENWQCQFSAKHIDNRLVDKLFQANAPKPKSVKLEPANKKHGKLNLTGTVSGKRNIMQAFSILAEVEGLTDQAEDGKVATEKLNLLMQFDGKKTKDDDWDWRSESKMLGGALYVDPVYLEVGAQPITLNAKGNWNNLTKQADVQLFAYKHPGVGILTGNGAAYYRNGIKVDKANVTLQSETLQGLLNTYINPFFTESPFTGVTVAGNLQANFSFIKQALTDTSINFSRLQVKDEAGRLAIKEGTGAINWSDDPIQVKQSDLAWQWLTIKGLPLDSAKLRFTSQGNHFSLAEKVKLPLLGGSIAIDKFSWQGKKQDEPDVSFAGSVDNVSLEALSKTLGWTPLLGNISGRIPGIDYNDKILRLDGELLIRVFDGKIKVNQLAATGLFTDFPKVFSDVEVENLDLDQLTRKFEFGNITGRLTGFINKLVLENWHPVTFFAWLGTPDNDGSRHRISQKAVKNIASIGGGGASDLLSRSFLGFFETFGYDKIGVGCYLHNGVCQMMGLEAAGQGYYLIKGGGLPRIDVLGYNPQVNWDVLVERLGRVTESDKVIVQ</sequence>
<reference evidence="1 2" key="1">
    <citation type="journal article" date="2013" name="Genome Announc.">
        <title>Draft Genome Sequence of the Methanotrophic Gammaproteobacterium Methyloglobulus morosus DSM 22980 Strain KoM1.</title>
        <authorList>
            <person name="Poehlein A."/>
            <person name="Deutzmann J.S."/>
            <person name="Daniel R."/>
            <person name="Simeonova D.D."/>
        </authorList>
    </citation>
    <scope>NUCLEOTIDE SEQUENCE [LARGE SCALE GENOMIC DNA]</scope>
    <source>
        <strain evidence="1 2">KoM1</strain>
    </source>
</reference>
<dbReference type="AlphaFoldDB" id="V5BZY5"/>
<organism evidence="1 2">
    <name type="scientific">Methyloglobulus morosus KoM1</name>
    <dbReference type="NCBI Taxonomy" id="1116472"/>
    <lineage>
        <taxon>Bacteria</taxon>
        <taxon>Pseudomonadati</taxon>
        <taxon>Pseudomonadota</taxon>
        <taxon>Gammaproteobacteria</taxon>
        <taxon>Methylococcales</taxon>
        <taxon>Methylococcaceae</taxon>
        <taxon>Methyloglobulus</taxon>
    </lineage>
</organism>
<name>V5BZY5_9GAMM</name>
<dbReference type="PATRIC" id="fig|1116472.3.peg.2417"/>
<evidence type="ECO:0000313" key="1">
    <source>
        <dbReference type="EMBL" id="ESS71807.1"/>
    </source>
</evidence>
<keyword evidence="2" id="KW-1185">Reference proteome</keyword>